<accession>A0A517PMG8</accession>
<evidence type="ECO:0000313" key="1">
    <source>
        <dbReference type="EMBL" id="QDT20569.1"/>
    </source>
</evidence>
<sequence>MNDRTHFFLSCGILVLVVSLALRPQPSEFLSPVTAQNSTIQPETSLESIHRFLEIEEGLATVSLSPAELDLAEVKTVRLPSKPDRREFIPMNVVPLQKKQDPVPASIPAAVPAQKPQIYSPVVKRISSQENRQLRKFESNASDLIDQSYDSFSRGLMTLSDYQLALNVAYQARINVAELRDAKNARVRLLTEKQALLEKAVEQLQMMNQPAAQGWFGDVVHARLILAQNKYEIATAAENKDQMGFALREINRLSDQYYSVRKQELMVGAADLNEYRRASRAVFVANLETNSFDNREADNDSNLADYIRRLERIQENVDLLSERGAGLGRKDLLELSQAQLAYVQGNSYRHQKDERMSRIKFEQSRKHAQEAWEVRVNEYYPRGTSDLHELTSAWIMWRSADAELKQLETTKSSETDRELQAGLDQMLNLSGQIQDRRGRMASDISLVYCLKDAELLAQLKQKSE</sequence>
<organism evidence="1 2">
    <name type="scientific">Gimesia chilikensis</name>
    <dbReference type="NCBI Taxonomy" id="2605989"/>
    <lineage>
        <taxon>Bacteria</taxon>
        <taxon>Pseudomonadati</taxon>
        <taxon>Planctomycetota</taxon>
        <taxon>Planctomycetia</taxon>
        <taxon>Planctomycetales</taxon>
        <taxon>Planctomycetaceae</taxon>
        <taxon>Gimesia</taxon>
    </lineage>
</organism>
<gene>
    <name evidence="1" type="ORF">HG66A1_23560</name>
</gene>
<dbReference type="EMBL" id="CP036266">
    <property type="protein sequence ID" value="QDT20569.1"/>
    <property type="molecule type" value="Genomic_DNA"/>
</dbReference>
<dbReference type="OrthoDB" id="239422at2"/>
<keyword evidence="2" id="KW-1185">Reference proteome</keyword>
<dbReference type="Proteomes" id="UP000320421">
    <property type="component" value="Chromosome"/>
</dbReference>
<reference evidence="1 2" key="1">
    <citation type="submission" date="2019-02" db="EMBL/GenBank/DDBJ databases">
        <title>Deep-cultivation of Planctomycetes and their phenomic and genomic characterization uncovers novel biology.</title>
        <authorList>
            <person name="Wiegand S."/>
            <person name="Jogler M."/>
            <person name="Boedeker C."/>
            <person name="Pinto D."/>
            <person name="Vollmers J."/>
            <person name="Rivas-Marin E."/>
            <person name="Kohn T."/>
            <person name="Peeters S.H."/>
            <person name="Heuer A."/>
            <person name="Rast P."/>
            <person name="Oberbeckmann S."/>
            <person name="Bunk B."/>
            <person name="Jeske O."/>
            <person name="Meyerdierks A."/>
            <person name="Storesund J.E."/>
            <person name="Kallscheuer N."/>
            <person name="Luecker S."/>
            <person name="Lage O.M."/>
            <person name="Pohl T."/>
            <person name="Merkel B.J."/>
            <person name="Hornburger P."/>
            <person name="Mueller R.-W."/>
            <person name="Bruemmer F."/>
            <person name="Labrenz M."/>
            <person name="Spormann A.M."/>
            <person name="Op den Camp H."/>
            <person name="Overmann J."/>
            <person name="Amann R."/>
            <person name="Jetten M.S.M."/>
            <person name="Mascher T."/>
            <person name="Medema M.H."/>
            <person name="Devos D.P."/>
            <person name="Kaster A.-K."/>
            <person name="Ovreas L."/>
            <person name="Rohde M."/>
            <person name="Galperin M.Y."/>
            <person name="Jogler C."/>
        </authorList>
    </citation>
    <scope>NUCLEOTIDE SEQUENCE [LARGE SCALE GENOMIC DNA]</scope>
    <source>
        <strain evidence="1 2">HG66A1</strain>
    </source>
</reference>
<proteinExistence type="predicted"/>
<evidence type="ECO:0000313" key="2">
    <source>
        <dbReference type="Proteomes" id="UP000320421"/>
    </source>
</evidence>
<dbReference type="RefSeq" id="WP_145183562.1">
    <property type="nucleotide sequence ID" value="NZ_CP036266.1"/>
</dbReference>
<name>A0A517PMG8_9PLAN</name>
<dbReference type="AlphaFoldDB" id="A0A517PMG8"/>
<protein>
    <submittedName>
        <fullName evidence="1">Uncharacterized protein</fullName>
    </submittedName>
</protein>